<dbReference type="RefSeq" id="WP_139174264.1">
    <property type="nucleotide sequence ID" value="NZ_CBCRVS010000006.1"/>
</dbReference>
<keyword evidence="1" id="KW-0472">Membrane</keyword>
<keyword evidence="3" id="KW-1185">Reference proteome</keyword>
<feature type="transmembrane region" description="Helical" evidence="1">
    <location>
        <begin position="29"/>
        <end position="50"/>
    </location>
</feature>
<sequence>MLTYIILFLFLLALSFSDYIRTPSIYRKLLLVSGGIFVFMILWAFASFRWETGTDWNSYYDTFFYFSEAHVINFEPGYVTMLSFIREYTSNYTVFLAVFSFLCIFLKFSYFYKYHKEFFFTLVLLFYCYYFADIFAVRQNLAISLTLFSTVFIIKQKPLFFILFVGLATSIHYSSILFFFAYYFYWSKVSDKRFYYLIAFSVVFGLMGIGGLILNLFLKALGLDGFIGAKINNYLNEDSEVLNTTNNPIVMYLLGVTKRFLLLPIFIYVKNRSEGKFLYFQGYFNLYMIGNVIYFLFAKDLAVFARAAVPFLLFEIFLISYVLFYFKTAKKKMVFVFIIVMFFSWARFSALVNSYYDLYVPYNSIFDKKIERTNF</sequence>
<proteinExistence type="predicted"/>
<evidence type="ECO:0000313" key="3">
    <source>
        <dbReference type="Proteomes" id="UP000183658"/>
    </source>
</evidence>
<evidence type="ECO:0000256" key="1">
    <source>
        <dbReference type="SAM" id="Phobius"/>
    </source>
</evidence>
<keyword evidence="1" id="KW-1133">Transmembrane helix</keyword>
<feature type="transmembrane region" description="Helical" evidence="1">
    <location>
        <begin position="6"/>
        <end position="22"/>
    </location>
</feature>
<feature type="transmembrane region" description="Helical" evidence="1">
    <location>
        <begin position="92"/>
        <end position="111"/>
    </location>
</feature>
<dbReference type="InterPro" id="IPR049458">
    <property type="entry name" value="EpsG-like"/>
</dbReference>
<dbReference type="AlphaFoldDB" id="A0A1H9Q0Z5"/>
<protein>
    <submittedName>
        <fullName evidence="2">EpsG family protein</fullName>
    </submittedName>
</protein>
<feature type="transmembrane region" description="Helical" evidence="1">
    <location>
        <begin position="194"/>
        <end position="218"/>
    </location>
</feature>
<dbReference type="Proteomes" id="UP000183658">
    <property type="component" value="Unassembled WGS sequence"/>
</dbReference>
<dbReference type="EMBL" id="FOFZ01000015">
    <property type="protein sequence ID" value="SER54104.1"/>
    <property type="molecule type" value="Genomic_DNA"/>
</dbReference>
<evidence type="ECO:0000313" key="2">
    <source>
        <dbReference type="EMBL" id="SER54104.1"/>
    </source>
</evidence>
<reference evidence="3" key="1">
    <citation type="submission" date="2016-10" db="EMBL/GenBank/DDBJ databases">
        <authorList>
            <person name="Varghese N."/>
            <person name="Submissions S."/>
        </authorList>
    </citation>
    <scope>NUCLEOTIDE SEQUENCE [LARGE SCALE GENOMIC DNA]</scope>
    <source>
        <strain evidence="3">DSM 15719</strain>
    </source>
</reference>
<feature type="transmembrane region" description="Helical" evidence="1">
    <location>
        <begin position="249"/>
        <end position="269"/>
    </location>
</feature>
<gene>
    <name evidence="2" type="ORF">SAMN05444355_1157</name>
</gene>
<name>A0A1H9Q0Z5_FLAFI</name>
<feature type="transmembrane region" description="Helical" evidence="1">
    <location>
        <begin position="333"/>
        <end position="356"/>
    </location>
</feature>
<feature type="transmembrane region" description="Helical" evidence="1">
    <location>
        <begin position="303"/>
        <end position="326"/>
    </location>
</feature>
<organism evidence="2 3">
    <name type="scientific">Flavobacterium frigoris</name>
    <dbReference type="NCBI Taxonomy" id="229204"/>
    <lineage>
        <taxon>Bacteria</taxon>
        <taxon>Pseudomonadati</taxon>
        <taxon>Bacteroidota</taxon>
        <taxon>Flavobacteriia</taxon>
        <taxon>Flavobacteriales</taxon>
        <taxon>Flavobacteriaceae</taxon>
        <taxon>Flavobacterium</taxon>
    </lineage>
</organism>
<dbReference type="Pfam" id="PF14897">
    <property type="entry name" value="EpsG"/>
    <property type="match status" value="1"/>
</dbReference>
<accession>A0A1H9Q0Z5</accession>
<feature type="transmembrane region" description="Helical" evidence="1">
    <location>
        <begin position="278"/>
        <end position="297"/>
    </location>
</feature>
<feature type="transmembrane region" description="Helical" evidence="1">
    <location>
        <begin position="118"/>
        <end position="138"/>
    </location>
</feature>
<feature type="transmembrane region" description="Helical" evidence="1">
    <location>
        <begin position="158"/>
        <end position="182"/>
    </location>
</feature>
<dbReference type="OrthoDB" id="949885at2"/>
<keyword evidence="1" id="KW-0812">Transmembrane</keyword>